<proteinExistence type="predicted"/>
<evidence type="ECO:0000313" key="1">
    <source>
        <dbReference type="EMBL" id="MDI7922629.1"/>
    </source>
</evidence>
<organism evidence="1 2">
    <name type="scientific">Ferirhizobium litorale</name>
    <dbReference type="NCBI Taxonomy" id="2927786"/>
    <lineage>
        <taxon>Bacteria</taxon>
        <taxon>Pseudomonadati</taxon>
        <taxon>Pseudomonadota</taxon>
        <taxon>Alphaproteobacteria</taxon>
        <taxon>Hyphomicrobiales</taxon>
        <taxon>Rhizobiaceae</taxon>
        <taxon>Ferirhizobium</taxon>
    </lineage>
</organism>
<comment type="caution">
    <text evidence="1">The sequence shown here is derived from an EMBL/GenBank/DDBJ whole genome shotgun (WGS) entry which is preliminary data.</text>
</comment>
<protein>
    <submittedName>
        <fullName evidence="1">Uncharacterized protein</fullName>
    </submittedName>
</protein>
<dbReference type="SUPFAM" id="SSF52540">
    <property type="entry name" value="P-loop containing nucleoside triphosphate hydrolases"/>
    <property type="match status" value="1"/>
</dbReference>
<dbReference type="Proteomes" id="UP001161580">
    <property type="component" value="Unassembled WGS sequence"/>
</dbReference>
<dbReference type="InterPro" id="IPR027417">
    <property type="entry name" value="P-loop_NTPase"/>
</dbReference>
<dbReference type="EMBL" id="JALDYZ010000005">
    <property type="protein sequence ID" value="MDI7922629.1"/>
    <property type="molecule type" value="Genomic_DNA"/>
</dbReference>
<sequence>MRGFEGKAGKVVSRPIVLLFTGHVGSSWLTDLIGRHQEINHIGFEPIDALSKRNTDAHPWVERLAQGGDPTLFPREIRRAFSSRYHAGAPYFIFKTRARVKHQPTLFYETIPSLNSYVILLRRRNKLKTAVSSYKRNTLKISHLDNPKANADKRVAIHVDPAQILAIAESYIRRETKTKRLFDRYKSDYGLDGMEVLYEDILHPPGLGELMRTLSAELGIPSFESESRFTKMTENDLQLAIANFDELANQVSGTSFEKFLFDDDYDPVAEKSKWIRWPLVPTRRFFSFWK</sequence>
<name>A0AAE3U104_9HYPH</name>
<evidence type="ECO:0000313" key="2">
    <source>
        <dbReference type="Proteomes" id="UP001161580"/>
    </source>
</evidence>
<gene>
    <name evidence="1" type="ORF">MRS75_11080</name>
</gene>
<reference evidence="1" key="1">
    <citation type="submission" date="2022-03" db="EMBL/GenBank/DDBJ databases">
        <title>Fererhizobium litorale gen. nov., sp. nov., isolated from sandy sediments of the Sea of Japan seashore.</title>
        <authorList>
            <person name="Romanenko L."/>
            <person name="Kurilenko V."/>
            <person name="Otstavnykh N."/>
            <person name="Svetashev V."/>
            <person name="Tekutyeva L."/>
            <person name="Isaeva M."/>
            <person name="Mikhailov V."/>
        </authorList>
    </citation>
    <scope>NUCLEOTIDE SEQUENCE</scope>
    <source>
        <strain evidence="1">KMM 9576</strain>
    </source>
</reference>
<dbReference type="RefSeq" id="WP_311786421.1">
    <property type="nucleotide sequence ID" value="NZ_JALDYY010000004.1"/>
</dbReference>
<accession>A0AAE3U104</accession>
<dbReference type="AlphaFoldDB" id="A0AAE3U104"/>
<dbReference type="Gene3D" id="3.40.50.300">
    <property type="entry name" value="P-loop containing nucleotide triphosphate hydrolases"/>
    <property type="match status" value="1"/>
</dbReference>
<keyword evidence="2" id="KW-1185">Reference proteome</keyword>